<comment type="caution">
    <text evidence="3">The sequence shown here is derived from an EMBL/GenBank/DDBJ whole genome shotgun (WGS) entry which is preliminary data.</text>
</comment>
<dbReference type="PANTHER" id="PTHR33231">
    <property type="entry name" value="30S RIBOSOMAL PROTEIN"/>
    <property type="match status" value="1"/>
</dbReference>
<evidence type="ECO:0000256" key="1">
    <source>
        <dbReference type="ARBA" id="ARBA00022490"/>
    </source>
</evidence>
<dbReference type="InterPro" id="IPR032528">
    <property type="entry name" value="Ribosom_S30AE_C"/>
</dbReference>
<feature type="domain" description="Sigma 54 modulation/S30EA ribosomal protein C-terminal" evidence="2">
    <location>
        <begin position="1"/>
        <end position="47"/>
    </location>
</feature>
<evidence type="ECO:0000313" key="3">
    <source>
        <dbReference type="EMBL" id="GAI44856.1"/>
    </source>
</evidence>
<dbReference type="InterPro" id="IPR038416">
    <property type="entry name" value="Ribosom_S30AE_C_sf"/>
</dbReference>
<protein>
    <recommendedName>
        <fullName evidence="2">Sigma 54 modulation/S30EA ribosomal protein C-terminal domain-containing protein</fullName>
    </recommendedName>
</protein>
<dbReference type="InterPro" id="IPR050574">
    <property type="entry name" value="HPF/YfiA_ribosome-assoc"/>
</dbReference>
<dbReference type="EMBL" id="BARV01028134">
    <property type="protein sequence ID" value="GAI44856.1"/>
    <property type="molecule type" value="Genomic_DNA"/>
</dbReference>
<dbReference type="GO" id="GO:0043024">
    <property type="term" value="F:ribosomal small subunit binding"/>
    <property type="evidence" value="ECO:0007669"/>
    <property type="project" value="TreeGrafter"/>
</dbReference>
<dbReference type="GO" id="GO:0022627">
    <property type="term" value="C:cytosolic small ribosomal subunit"/>
    <property type="evidence" value="ECO:0007669"/>
    <property type="project" value="TreeGrafter"/>
</dbReference>
<evidence type="ECO:0000259" key="2">
    <source>
        <dbReference type="Pfam" id="PF16321"/>
    </source>
</evidence>
<reference evidence="3" key="1">
    <citation type="journal article" date="2014" name="Front. Microbiol.">
        <title>High frequency of phylogenetically diverse reductive dehalogenase-homologous genes in deep subseafloor sedimentary metagenomes.</title>
        <authorList>
            <person name="Kawai M."/>
            <person name="Futagami T."/>
            <person name="Toyoda A."/>
            <person name="Takaki Y."/>
            <person name="Nishi S."/>
            <person name="Hori S."/>
            <person name="Arai W."/>
            <person name="Tsubouchi T."/>
            <person name="Morono Y."/>
            <person name="Uchiyama I."/>
            <person name="Ito T."/>
            <person name="Fujiyama A."/>
            <person name="Inagaki F."/>
            <person name="Takami H."/>
        </authorList>
    </citation>
    <scope>NUCLEOTIDE SEQUENCE</scope>
    <source>
        <strain evidence="3">Expedition CK06-06</strain>
    </source>
</reference>
<dbReference type="Pfam" id="PF16321">
    <property type="entry name" value="Ribosom_S30AE_C"/>
    <property type="match status" value="1"/>
</dbReference>
<feature type="non-terminal residue" evidence="3">
    <location>
        <position position="1"/>
    </location>
</feature>
<proteinExistence type="predicted"/>
<dbReference type="GO" id="GO:0045900">
    <property type="term" value="P:negative regulation of translational elongation"/>
    <property type="evidence" value="ECO:0007669"/>
    <property type="project" value="TreeGrafter"/>
</dbReference>
<dbReference type="FunFam" id="3.30.505.50:FF:000001">
    <property type="entry name" value="Ribosome hibernation promoting factor"/>
    <property type="match status" value="1"/>
</dbReference>
<gene>
    <name evidence="3" type="ORF">S06H3_45116</name>
</gene>
<dbReference type="Gene3D" id="3.30.505.50">
    <property type="entry name" value="Sigma 54 modulation/S30EA ribosomal protein, C-terminal domain"/>
    <property type="match status" value="1"/>
</dbReference>
<name>X1PQR0_9ZZZZ</name>
<dbReference type="PANTHER" id="PTHR33231:SF1">
    <property type="entry name" value="30S RIBOSOMAL PROTEIN"/>
    <property type="match status" value="1"/>
</dbReference>
<dbReference type="AlphaFoldDB" id="X1PQR0"/>
<keyword evidence="1" id="KW-0963">Cytoplasm</keyword>
<organism evidence="3">
    <name type="scientific">marine sediment metagenome</name>
    <dbReference type="NCBI Taxonomy" id="412755"/>
    <lineage>
        <taxon>unclassified sequences</taxon>
        <taxon>metagenomes</taxon>
        <taxon>ecological metagenomes</taxon>
    </lineage>
</organism>
<accession>X1PQR0</accession>
<sequence>TFTLKPITPEEAVLQMDLLGHDFFVFINSETDRTAVVYRRKDKNYGLIEPTL</sequence>